<sequence length="185" mass="21371">MEPIAVVSMACRFPGEATDVERFWDLLSKARETWSKVPKDRFNQEAFYYPETSNQSTVSISFITLGYGPQLRLLLEVAYEAFENGGLTLERLKGSDTSVYTAMYSRDYEKMLLRDPENLPFYTVTGNGEAMFSNRLSYFFDLHSPSFSLDTECMRQYLVRRMPAVDRERLQPSCWSIRDPSGCLL</sequence>
<accession>A0A1L9VF24</accession>
<name>A0A1L9VF24_ASPGL</name>
<dbReference type="EMBL" id="KV878902">
    <property type="protein sequence ID" value="OJJ82551.1"/>
    <property type="molecule type" value="Genomic_DNA"/>
</dbReference>
<dbReference type="STRING" id="1160497.A0A1L9VF24"/>
<dbReference type="SMART" id="SM00825">
    <property type="entry name" value="PKS_KS"/>
    <property type="match status" value="1"/>
</dbReference>
<dbReference type="InterPro" id="IPR014030">
    <property type="entry name" value="Ketoacyl_synth_N"/>
</dbReference>
<keyword evidence="6" id="KW-1185">Reference proteome</keyword>
<evidence type="ECO:0000259" key="4">
    <source>
        <dbReference type="PROSITE" id="PS52004"/>
    </source>
</evidence>
<dbReference type="RefSeq" id="XP_022399249.1">
    <property type="nucleotide sequence ID" value="XM_022542051.1"/>
</dbReference>
<proteinExistence type="predicted"/>
<dbReference type="GeneID" id="34458312"/>
<dbReference type="GO" id="GO:0004312">
    <property type="term" value="F:fatty acid synthase activity"/>
    <property type="evidence" value="ECO:0007669"/>
    <property type="project" value="TreeGrafter"/>
</dbReference>
<keyword evidence="1" id="KW-0596">Phosphopantetheine</keyword>
<dbReference type="OrthoDB" id="329835at2759"/>
<protein>
    <recommendedName>
        <fullName evidence="4">Ketosynthase family 3 (KS3) domain-containing protein</fullName>
    </recommendedName>
</protein>
<dbReference type="VEuPathDB" id="FungiDB:ASPGLDRAFT_1496010"/>
<dbReference type="PANTHER" id="PTHR43775:SF22">
    <property type="entry name" value="SYNTHASE, PUTATIVE (JCVI)-RELATED"/>
    <property type="match status" value="1"/>
</dbReference>
<evidence type="ECO:0000313" key="5">
    <source>
        <dbReference type="EMBL" id="OJJ82551.1"/>
    </source>
</evidence>
<evidence type="ECO:0000256" key="1">
    <source>
        <dbReference type="ARBA" id="ARBA00022450"/>
    </source>
</evidence>
<evidence type="ECO:0000256" key="2">
    <source>
        <dbReference type="ARBA" id="ARBA00022553"/>
    </source>
</evidence>
<dbReference type="Gene3D" id="3.40.47.10">
    <property type="match status" value="1"/>
</dbReference>
<dbReference type="InterPro" id="IPR050091">
    <property type="entry name" value="PKS_NRPS_Biosynth_Enz"/>
</dbReference>
<dbReference type="Pfam" id="PF00109">
    <property type="entry name" value="ketoacyl-synt"/>
    <property type="match status" value="1"/>
</dbReference>
<dbReference type="CDD" id="cd00833">
    <property type="entry name" value="PKS"/>
    <property type="match status" value="1"/>
</dbReference>
<dbReference type="PROSITE" id="PS52004">
    <property type="entry name" value="KS3_2"/>
    <property type="match status" value="1"/>
</dbReference>
<reference evidence="6" key="1">
    <citation type="journal article" date="2017" name="Genome Biol.">
        <title>Comparative genomics reveals high biological diversity and specific adaptations in the industrially and medically important fungal genus Aspergillus.</title>
        <authorList>
            <person name="de Vries R.P."/>
            <person name="Riley R."/>
            <person name="Wiebenga A."/>
            <person name="Aguilar-Osorio G."/>
            <person name="Amillis S."/>
            <person name="Uchima C.A."/>
            <person name="Anderluh G."/>
            <person name="Asadollahi M."/>
            <person name="Askin M."/>
            <person name="Barry K."/>
            <person name="Battaglia E."/>
            <person name="Bayram O."/>
            <person name="Benocci T."/>
            <person name="Braus-Stromeyer S.A."/>
            <person name="Caldana C."/>
            <person name="Canovas D."/>
            <person name="Cerqueira G.C."/>
            <person name="Chen F."/>
            <person name="Chen W."/>
            <person name="Choi C."/>
            <person name="Clum A."/>
            <person name="Dos Santos R.A."/>
            <person name="Damasio A.R."/>
            <person name="Diallinas G."/>
            <person name="Emri T."/>
            <person name="Fekete E."/>
            <person name="Flipphi M."/>
            <person name="Freyberg S."/>
            <person name="Gallo A."/>
            <person name="Gournas C."/>
            <person name="Habgood R."/>
            <person name="Hainaut M."/>
            <person name="Harispe M.L."/>
            <person name="Henrissat B."/>
            <person name="Hilden K.S."/>
            <person name="Hope R."/>
            <person name="Hossain A."/>
            <person name="Karabika E."/>
            <person name="Karaffa L."/>
            <person name="Karanyi Z."/>
            <person name="Krasevec N."/>
            <person name="Kuo A."/>
            <person name="Kusch H."/>
            <person name="LaButti K."/>
            <person name="Lagendijk E.L."/>
            <person name="Lapidus A."/>
            <person name="Levasseur A."/>
            <person name="Lindquist E."/>
            <person name="Lipzen A."/>
            <person name="Logrieco A.F."/>
            <person name="MacCabe A."/>
            <person name="Maekelae M.R."/>
            <person name="Malavazi I."/>
            <person name="Melin P."/>
            <person name="Meyer V."/>
            <person name="Mielnichuk N."/>
            <person name="Miskei M."/>
            <person name="Molnar A.P."/>
            <person name="Mule G."/>
            <person name="Ngan C.Y."/>
            <person name="Orejas M."/>
            <person name="Orosz E."/>
            <person name="Ouedraogo J.P."/>
            <person name="Overkamp K.M."/>
            <person name="Park H.-S."/>
            <person name="Perrone G."/>
            <person name="Piumi F."/>
            <person name="Punt P.J."/>
            <person name="Ram A.F."/>
            <person name="Ramon A."/>
            <person name="Rauscher S."/>
            <person name="Record E."/>
            <person name="Riano-Pachon D.M."/>
            <person name="Robert V."/>
            <person name="Roehrig J."/>
            <person name="Ruller R."/>
            <person name="Salamov A."/>
            <person name="Salih N.S."/>
            <person name="Samson R.A."/>
            <person name="Sandor E."/>
            <person name="Sanguinetti M."/>
            <person name="Schuetze T."/>
            <person name="Sepcic K."/>
            <person name="Shelest E."/>
            <person name="Sherlock G."/>
            <person name="Sophianopoulou V."/>
            <person name="Squina F.M."/>
            <person name="Sun H."/>
            <person name="Susca A."/>
            <person name="Todd R.B."/>
            <person name="Tsang A."/>
            <person name="Unkles S.E."/>
            <person name="van de Wiele N."/>
            <person name="van Rossen-Uffink D."/>
            <person name="Oliveira J.V."/>
            <person name="Vesth T.C."/>
            <person name="Visser J."/>
            <person name="Yu J.-H."/>
            <person name="Zhou M."/>
            <person name="Andersen M.R."/>
            <person name="Archer D.B."/>
            <person name="Baker S.E."/>
            <person name="Benoit I."/>
            <person name="Brakhage A.A."/>
            <person name="Braus G.H."/>
            <person name="Fischer R."/>
            <person name="Frisvad J.C."/>
            <person name="Goldman G.H."/>
            <person name="Houbraken J."/>
            <person name="Oakley B."/>
            <person name="Pocsi I."/>
            <person name="Scazzocchio C."/>
            <person name="Seiboth B."/>
            <person name="vanKuyk P.A."/>
            <person name="Wortman J."/>
            <person name="Dyer P.S."/>
            <person name="Grigoriev I.V."/>
        </authorList>
    </citation>
    <scope>NUCLEOTIDE SEQUENCE [LARGE SCALE GENOMIC DNA]</scope>
    <source>
        <strain evidence="6">CBS 516.65</strain>
    </source>
</reference>
<dbReference type="PANTHER" id="PTHR43775">
    <property type="entry name" value="FATTY ACID SYNTHASE"/>
    <property type="match status" value="1"/>
</dbReference>
<evidence type="ECO:0000256" key="3">
    <source>
        <dbReference type="ARBA" id="ARBA00023268"/>
    </source>
</evidence>
<evidence type="ECO:0000313" key="6">
    <source>
        <dbReference type="Proteomes" id="UP000184300"/>
    </source>
</evidence>
<dbReference type="SUPFAM" id="SSF53901">
    <property type="entry name" value="Thiolase-like"/>
    <property type="match status" value="1"/>
</dbReference>
<dbReference type="InterPro" id="IPR020841">
    <property type="entry name" value="PKS_Beta-ketoAc_synthase_dom"/>
</dbReference>
<feature type="domain" description="Ketosynthase family 3 (KS3)" evidence="4">
    <location>
        <begin position="1"/>
        <end position="185"/>
    </location>
</feature>
<dbReference type="GO" id="GO:0006633">
    <property type="term" value="P:fatty acid biosynthetic process"/>
    <property type="evidence" value="ECO:0007669"/>
    <property type="project" value="TreeGrafter"/>
</dbReference>
<dbReference type="InterPro" id="IPR016039">
    <property type="entry name" value="Thiolase-like"/>
</dbReference>
<gene>
    <name evidence="5" type="ORF">ASPGLDRAFT_1496010</name>
</gene>
<keyword evidence="3" id="KW-0511">Multifunctional enzyme</keyword>
<keyword evidence="2" id="KW-0597">Phosphoprotein</keyword>
<dbReference type="AlphaFoldDB" id="A0A1L9VF24"/>
<dbReference type="GO" id="GO:0044550">
    <property type="term" value="P:secondary metabolite biosynthetic process"/>
    <property type="evidence" value="ECO:0007669"/>
    <property type="project" value="TreeGrafter"/>
</dbReference>
<organism evidence="5 6">
    <name type="scientific">Aspergillus glaucus CBS 516.65</name>
    <dbReference type="NCBI Taxonomy" id="1160497"/>
    <lineage>
        <taxon>Eukaryota</taxon>
        <taxon>Fungi</taxon>
        <taxon>Dikarya</taxon>
        <taxon>Ascomycota</taxon>
        <taxon>Pezizomycotina</taxon>
        <taxon>Eurotiomycetes</taxon>
        <taxon>Eurotiomycetidae</taxon>
        <taxon>Eurotiales</taxon>
        <taxon>Aspergillaceae</taxon>
        <taxon>Aspergillus</taxon>
        <taxon>Aspergillus subgen. Aspergillus</taxon>
    </lineage>
</organism>
<dbReference type="Proteomes" id="UP000184300">
    <property type="component" value="Unassembled WGS sequence"/>
</dbReference>